<comment type="caution">
    <text evidence="2">The sequence shown here is derived from an EMBL/GenBank/DDBJ whole genome shotgun (WGS) entry which is preliminary data.</text>
</comment>
<proteinExistence type="predicted"/>
<dbReference type="Proteomes" id="UP000299102">
    <property type="component" value="Unassembled WGS sequence"/>
</dbReference>
<dbReference type="EMBL" id="BGZK01000204">
    <property type="protein sequence ID" value="GBP28258.1"/>
    <property type="molecule type" value="Genomic_DNA"/>
</dbReference>
<dbReference type="AlphaFoldDB" id="A0A4C1UP94"/>
<gene>
    <name evidence="2" type="ORF">EVAR_19109_1</name>
</gene>
<feature type="region of interest" description="Disordered" evidence="1">
    <location>
        <begin position="102"/>
        <end position="127"/>
    </location>
</feature>
<organism evidence="2 3">
    <name type="scientific">Eumeta variegata</name>
    <name type="common">Bagworm moth</name>
    <name type="synonym">Eumeta japonica</name>
    <dbReference type="NCBI Taxonomy" id="151549"/>
    <lineage>
        <taxon>Eukaryota</taxon>
        <taxon>Metazoa</taxon>
        <taxon>Ecdysozoa</taxon>
        <taxon>Arthropoda</taxon>
        <taxon>Hexapoda</taxon>
        <taxon>Insecta</taxon>
        <taxon>Pterygota</taxon>
        <taxon>Neoptera</taxon>
        <taxon>Endopterygota</taxon>
        <taxon>Lepidoptera</taxon>
        <taxon>Glossata</taxon>
        <taxon>Ditrysia</taxon>
        <taxon>Tineoidea</taxon>
        <taxon>Psychidae</taxon>
        <taxon>Oiketicinae</taxon>
        <taxon>Eumeta</taxon>
    </lineage>
</organism>
<evidence type="ECO:0000256" key="1">
    <source>
        <dbReference type="SAM" id="MobiDB-lite"/>
    </source>
</evidence>
<sequence length="189" mass="20923">MDSDIDIQRFFNCTQQILSENHAWDNLSVTQLLDLLPNQILEDVDLNENSYLYAKAAEGHSNEDNEELADATRRHALWLEDQSGISRRELLGSCTNGVGRRLSRNDDGRFSPGTGTVDGHTTGHHELPPHAGTFRAWLLWKILVLNRQKGAIGRMSPLRRTPGKYCSTHTGDIACLSSATHGFDGRGGG</sequence>
<evidence type="ECO:0000313" key="2">
    <source>
        <dbReference type="EMBL" id="GBP28258.1"/>
    </source>
</evidence>
<name>A0A4C1UP94_EUMVA</name>
<reference evidence="2 3" key="1">
    <citation type="journal article" date="2019" name="Commun. Biol.">
        <title>The bagworm genome reveals a unique fibroin gene that provides high tensile strength.</title>
        <authorList>
            <person name="Kono N."/>
            <person name="Nakamura H."/>
            <person name="Ohtoshi R."/>
            <person name="Tomita M."/>
            <person name="Numata K."/>
            <person name="Arakawa K."/>
        </authorList>
    </citation>
    <scope>NUCLEOTIDE SEQUENCE [LARGE SCALE GENOMIC DNA]</scope>
</reference>
<protein>
    <submittedName>
        <fullName evidence="2">Uncharacterized protein</fullName>
    </submittedName>
</protein>
<evidence type="ECO:0000313" key="3">
    <source>
        <dbReference type="Proteomes" id="UP000299102"/>
    </source>
</evidence>
<dbReference type="OrthoDB" id="5981855at2759"/>
<accession>A0A4C1UP94</accession>
<keyword evidence="3" id="KW-1185">Reference proteome</keyword>